<accession>A0A974NJY2</accession>
<proteinExistence type="predicted"/>
<gene>
    <name evidence="2" type="ORF">I6J18_15980</name>
</gene>
<dbReference type="RefSeq" id="WP_201647583.1">
    <property type="nucleotide sequence ID" value="NZ_CP068053.1"/>
</dbReference>
<dbReference type="EMBL" id="CP068053">
    <property type="protein sequence ID" value="QQS99132.1"/>
    <property type="molecule type" value="Genomic_DNA"/>
</dbReference>
<dbReference type="AlphaFoldDB" id="A0A974NJY2"/>
<dbReference type="KEGG" id="ppsr:I6J18_15980"/>
<keyword evidence="1" id="KW-1133">Transmembrane helix</keyword>
<name>A0A974NJY2_PERPY</name>
<organism evidence="2 3">
    <name type="scientific">Peribacillus psychrosaccharolyticus</name>
    <name type="common">Bacillus psychrosaccharolyticus</name>
    <dbReference type="NCBI Taxonomy" id="1407"/>
    <lineage>
        <taxon>Bacteria</taxon>
        <taxon>Bacillati</taxon>
        <taxon>Bacillota</taxon>
        <taxon>Bacilli</taxon>
        <taxon>Bacillales</taxon>
        <taxon>Bacillaceae</taxon>
        <taxon>Peribacillus</taxon>
    </lineage>
</organism>
<keyword evidence="1" id="KW-0812">Transmembrane</keyword>
<keyword evidence="1" id="KW-0472">Membrane</keyword>
<evidence type="ECO:0000313" key="2">
    <source>
        <dbReference type="EMBL" id="QQS99132.1"/>
    </source>
</evidence>
<feature type="transmembrane region" description="Helical" evidence="1">
    <location>
        <begin position="42"/>
        <end position="63"/>
    </location>
</feature>
<evidence type="ECO:0000256" key="1">
    <source>
        <dbReference type="SAM" id="Phobius"/>
    </source>
</evidence>
<protein>
    <submittedName>
        <fullName evidence="2">Uncharacterized protein</fullName>
    </submittedName>
</protein>
<evidence type="ECO:0000313" key="3">
    <source>
        <dbReference type="Proteomes" id="UP000595254"/>
    </source>
</evidence>
<keyword evidence="3" id="KW-1185">Reference proteome</keyword>
<sequence>MCGTRQLCALQALFCAEGYNEVEDVKERYPIFKRQTFLSLCGWGVLIILASVLCGAGEFTCAWSLNMCGTRQLCALQALFCAEGYNEVEDVKERYPIFKRQTGL</sequence>
<dbReference type="Proteomes" id="UP000595254">
    <property type="component" value="Chromosome"/>
</dbReference>
<reference evidence="2 3" key="1">
    <citation type="submission" date="2021-01" db="EMBL/GenBank/DDBJ databases">
        <title>FDA dAtabase for Regulatory Grade micrObial Sequences (FDA-ARGOS): Supporting development and validation of Infectious Disease Dx tests.</title>
        <authorList>
            <person name="Nelson B."/>
            <person name="Plummer A."/>
            <person name="Tallon L."/>
            <person name="Sadzewicz L."/>
            <person name="Zhao X."/>
            <person name="Boylan J."/>
            <person name="Ott S."/>
            <person name="Bowen H."/>
            <person name="Vavikolanu K."/>
            <person name="Mehta A."/>
            <person name="Aluvathingal J."/>
            <person name="Nadendla S."/>
            <person name="Myers T."/>
            <person name="Yan Y."/>
            <person name="Sichtig H."/>
        </authorList>
    </citation>
    <scope>NUCLEOTIDE SEQUENCE [LARGE SCALE GENOMIC DNA]</scope>
    <source>
        <strain evidence="2 3">FDAARGOS_1161</strain>
    </source>
</reference>